<dbReference type="PIRSF" id="PIRSF002741">
    <property type="entry name" value="MppA"/>
    <property type="match status" value="1"/>
</dbReference>
<gene>
    <name evidence="4" type="primary">appA</name>
    <name evidence="4" type="ORF">A1232T_02097</name>
</gene>
<dbReference type="GO" id="GO:0015833">
    <property type="term" value="P:peptide transport"/>
    <property type="evidence" value="ECO:0007669"/>
    <property type="project" value="TreeGrafter"/>
</dbReference>
<evidence type="ECO:0000313" key="4">
    <source>
        <dbReference type="EMBL" id="SJM72898.1"/>
    </source>
</evidence>
<dbReference type="InterPro" id="IPR000914">
    <property type="entry name" value="SBP_5_dom"/>
</dbReference>
<dbReference type="InterPro" id="IPR030678">
    <property type="entry name" value="Peptide/Ni-bd"/>
</dbReference>
<dbReference type="SUPFAM" id="SSF53850">
    <property type="entry name" value="Periplasmic binding protein-like II"/>
    <property type="match status" value="1"/>
</dbReference>
<proteinExistence type="predicted"/>
<protein>
    <submittedName>
        <fullName evidence="4">Oligopeptide-binding protein AppA</fullName>
    </submittedName>
</protein>
<dbReference type="PANTHER" id="PTHR30290:SF64">
    <property type="entry name" value="ABC TRANSPORTER PERIPLASMIC BINDING PROTEIN"/>
    <property type="match status" value="1"/>
</dbReference>
<evidence type="ECO:0000259" key="3">
    <source>
        <dbReference type="Pfam" id="PF00496"/>
    </source>
</evidence>
<dbReference type="RefSeq" id="WP_077451754.1">
    <property type="nucleotide sequence ID" value="NZ_FUGE01000214.1"/>
</dbReference>
<dbReference type="AlphaFoldDB" id="A0A1R4GXH1"/>
<evidence type="ECO:0000256" key="2">
    <source>
        <dbReference type="SAM" id="SignalP"/>
    </source>
</evidence>
<reference evidence="4 5" key="1">
    <citation type="submission" date="2017-02" db="EMBL/GenBank/DDBJ databases">
        <authorList>
            <person name="Peterson S.W."/>
        </authorList>
    </citation>
    <scope>NUCLEOTIDE SEQUENCE [LARGE SCALE GENOMIC DNA]</scope>
    <source>
        <strain evidence="4">Psychrobacter_piechaudii</strain>
    </source>
</reference>
<sequence length="619" mass="70764">MQIKLFSKRQNACFASTLMSAVLLSLAPSAYADPITVTAIGHNSEARYINAPYLPYANPKAPKGGTLLLSALGTFNSANPWMTTGVAMNGTDYLYDTLLSGSLNESFVMYPQLAEKVTYDPDDTSWIIYHIDPNAKFWDGSAVTSDDVQATYDAYLNKGLMQVRSYLAAIDKVEVLDKYRVKFHFKSSDNKEVLLLTVGQFPIFKKASVEKDFEKLSLTPLMGSGPYKLLNIEQGRSVTYKRDPNYWGRQLMVNKGRFNFDYIKYLYYGSDEIALEGFKVGQYHFRQESSARKWTTAYDFGAARAGLIKKEAIVTKNPVMMQALVMNLRKDIFSDIQVRQAMTDAFDFELMNKTLFYDQYERLESYFHGSELAATGVPDTEEYEVLKPLLPKLEPIQRQATVAKWQLAKSDGKSYHRQALLNARQKLLQAGFYYQDMKLYQANGKLASFEILITDDKMSRVLLPYVRNLKKLGFTVSIRQVDTSQYLERLRRFDYDMIVAGFPQSTSPGSEQSYMWGSAAADEQGNQNYSGIKNEAIDTVIDKLIKAANREEIVLYTKVLDRLLRAGYYMVPMYGTTNTRVVYWDKYRHHKTLPDNAIGIDYWWVDKSAESIVNKYLKR</sequence>
<dbReference type="GO" id="GO:1904680">
    <property type="term" value="F:peptide transmembrane transporter activity"/>
    <property type="evidence" value="ECO:0007669"/>
    <property type="project" value="TreeGrafter"/>
</dbReference>
<dbReference type="EMBL" id="FUGE01000214">
    <property type="protein sequence ID" value="SJM72898.1"/>
    <property type="molecule type" value="Genomic_DNA"/>
</dbReference>
<name>A0A1R4GXH1_9GAMM</name>
<dbReference type="OrthoDB" id="9803988at2"/>
<organism evidence="4 5">
    <name type="scientific">Psychrobacter piechaudii</name>
    <dbReference type="NCBI Taxonomy" id="1945521"/>
    <lineage>
        <taxon>Bacteria</taxon>
        <taxon>Pseudomonadati</taxon>
        <taxon>Pseudomonadota</taxon>
        <taxon>Gammaproteobacteria</taxon>
        <taxon>Moraxellales</taxon>
        <taxon>Moraxellaceae</taxon>
        <taxon>Psychrobacter</taxon>
    </lineage>
</organism>
<keyword evidence="1 2" id="KW-0732">Signal</keyword>
<feature type="domain" description="Solute-binding protein family 5" evidence="3">
    <location>
        <begin position="109"/>
        <end position="521"/>
    </location>
</feature>
<feature type="signal peptide" evidence="2">
    <location>
        <begin position="1"/>
        <end position="32"/>
    </location>
</feature>
<dbReference type="Proteomes" id="UP000188357">
    <property type="component" value="Unassembled WGS sequence"/>
</dbReference>
<dbReference type="Pfam" id="PF00496">
    <property type="entry name" value="SBP_bac_5"/>
    <property type="match status" value="1"/>
</dbReference>
<keyword evidence="5" id="KW-1185">Reference proteome</keyword>
<dbReference type="GO" id="GO:0042884">
    <property type="term" value="P:microcin transport"/>
    <property type="evidence" value="ECO:0007669"/>
    <property type="project" value="TreeGrafter"/>
</dbReference>
<evidence type="ECO:0000313" key="5">
    <source>
        <dbReference type="Proteomes" id="UP000188357"/>
    </source>
</evidence>
<dbReference type="GO" id="GO:0043190">
    <property type="term" value="C:ATP-binding cassette (ABC) transporter complex"/>
    <property type="evidence" value="ECO:0007669"/>
    <property type="project" value="InterPro"/>
</dbReference>
<dbReference type="Gene3D" id="3.10.105.10">
    <property type="entry name" value="Dipeptide-binding Protein, Domain 3"/>
    <property type="match status" value="1"/>
</dbReference>
<feature type="chain" id="PRO_5012481309" evidence="2">
    <location>
        <begin position="33"/>
        <end position="619"/>
    </location>
</feature>
<evidence type="ECO:0000256" key="1">
    <source>
        <dbReference type="ARBA" id="ARBA00022729"/>
    </source>
</evidence>
<dbReference type="Gene3D" id="3.40.190.10">
    <property type="entry name" value="Periplasmic binding protein-like II"/>
    <property type="match status" value="1"/>
</dbReference>
<dbReference type="CDD" id="cd08497">
    <property type="entry name" value="MbnE-like"/>
    <property type="match status" value="1"/>
</dbReference>
<dbReference type="InterPro" id="IPR039424">
    <property type="entry name" value="SBP_5"/>
</dbReference>
<dbReference type="STRING" id="1945521.A1232T_02097"/>
<dbReference type="GO" id="GO:0030288">
    <property type="term" value="C:outer membrane-bounded periplasmic space"/>
    <property type="evidence" value="ECO:0007669"/>
    <property type="project" value="TreeGrafter"/>
</dbReference>
<accession>A0A1R4GXH1</accession>
<dbReference type="PANTHER" id="PTHR30290">
    <property type="entry name" value="PERIPLASMIC BINDING COMPONENT OF ABC TRANSPORTER"/>
    <property type="match status" value="1"/>
</dbReference>